<dbReference type="PANTHER" id="PTHR30098">
    <property type="entry name" value="LEUCYL/PHENYLALANYL-TRNA--PROTEIN TRANSFERASE"/>
    <property type="match status" value="1"/>
</dbReference>
<evidence type="ECO:0000313" key="1">
    <source>
        <dbReference type="EMBL" id="CCC48542.1"/>
    </source>
</evidence>
<accession>G0TX52</accession>
<dbReference type="GO" id="GO:0030163">
    <property type="term" value="P:protein catabolic process"/>
    <property type="evidence" value="ECO:0007669"/>
    <property type="project" value="InterPro"/>
</dbReference>
<reference evidence="1" key="1">
    <citation type="journal article" date="2012" name="Proc. Natl. Acad. Sci. U.S.A.">
        <title>Antigenic diversity is generated by distinct evolutionary mechanisms in African trypanosome species.</title>
        <authorList>
            <person name="Jackson A.P."/>
            <person name="Berry A."/>
            <person name="Aslett M."/>
            <person name="Allison H.C."/>
            <person name="Burton P."/>
            <person name="Vavrova-Anderson J."/>
            <person name="Brown R."/>
            <person name="Browne H."/>
            <person name="Corton N."/>
            <person name="Hauser H."/>
            <person name="Gamble J."/>
            <person name="Gilderthorp R."/>
            <person name="Marcello L."/>
            <person name="McQuillan J."/>
            <person name="Otto T.D."/>
            <person name="Quail M.A."/>
            <person name="Sanders M.J."/>
            <person name="van Tonder A."/>
            <person name="Ginger M.L."/>
            <person name="Field M.C."/>
            <person name="Barry J.D."/>
            <person name="Hertz-Fowler C."/>
            <person name="Berriman M."/>
        </authorList>
    </citation>
    <scope>NUCLEOTIDE SEQUENCE</scope>
    <source>
        <strain evidence="1">Y486</strain>
    </source>
</reference>
<dbReference type="GO" id="GO:0008914">
    <property type="term" value="F:leucyl-tRNA--protein transferase activity"/>
    <property type="evidence" value="ECO:0007669"/>
    <property type="project" value="InterPro"/>
</dbReference>
<dbReference type="PANTHER" id="PTHR30098:SF7">
    <property type="entry name" value="LEUCYL_PHENYLALANYL-TRNA PROTEIN TRANSFERASE"/>
    <property type="match status" value="1"/>
</dbReference>
<dbReference type="GO" id="GO:0005737">
    <property type="term" value="C:cytoplasm"/>
    <property type="evidence" value="ECO:0007669"/>
    <property type="project" value="TreeGrafter"/>
</dbReference>
<proteinExistence type="predicted"/>
<name>G0TX52_TRYVY</name>
<dbReference type="InterPro" id="IPR042203">
    <property type="entry name" value="Leu/Phe-tRNA_Trfase_C"/>
</dbReference>
<feature type="non-terminal residue" evidence="1">
    <location>
        <position position="272"/>
    </location>
</feature>
<gene>
    <name evidence="1" type="ORF">TVY486_0603330</name>
</gene>
<dbReference type="AlphaFoldDB" id="G0TX52"/>
<dbReference type="InterPro" id="IPR004616">
    <property type="entry name" value="Leu/Phe-tRNA_Trfase"/>
</dbReference>
<sequence length="272" mass="30591">MSVTCVPCVNYVDLFSESPFVVRKCEPSGWLWEDQSTQAFPLEAKHVSRDGKMTYTATLWALEAGRRYVVEVAVPACLEKVDDNASGAEQTVAQWSGPRHYKVTTVAFPGISRATSQFIINLNSVYRLDFLDCAKAQCKDYMYVVLPSFSMNELVFRLFYHSLFILPGCGAPCVCYIPNNVEGRYCIDLRGKCQKWRKSKKLRRLLSSGQYAVAVNRDAHDSLKLAQTYHSTMHGSTWLIDEFIDQLSEMSHAPQSGVRILCVELTDKGTGA</sequence>
<dbReference type="EMBL" id="HE573022">
    <property type="protein sequence ID" value="CCC48542.1"/>
    <property type="molecule type" value="Genomic_DNA"/>
</dbReference>
<dbReference type="Gene3D" id="3.40.630.70">
    <property type="entry name" value="Leucyl/phenylalanyl-tRNA-protein transferase, C-terminal domain"/>
    <property type="match status" value="1"/>
</dbReference>
<protein>
    <submittedName>
        <fullName evidence="1">Uncharacterized protein</fullName>
    </submittedName>
</protein>
<organism evidence="1">
    <name type="scientific">Trypanosoma vivax (strain Y486)</name>
    <dbReference type="NCBI Taxonomy" id="1055687"/>
    <lineage>
        <taxon>Eukaryota</taxon>
        <taxon>Discoba</taxon>
        <taxon>Euglenozoa</taxon>
        <taxon>Kinetoplastea</taxon>
        <taxon>Metakinetoplastina</taxon>
        <taxon>Trypanosomatida</taxon>
        <taxon>Trypanosomatidae</taxon>
        <taxon>Trypanosoma</taxon>
        <taxon>Duttonella</taxon>
    </lineage>
</organism>